<evidence type="ECO:0000256" key="5">
    <source>
        <dbReference type="ARBA" id="ARBA00023180"/>
    </source>
</evidence>
<dbReference type="InterPro" id="IPR001563">
    <property type="entry name" value="Peptidase_S10"/>
</dbReference>
<dbReference type="AlphaFoldDB" id="A0A9N9Q1D9"/>
<keyword evidence="3" id="KW-0645">Protease</keyword>
<evidence type="ECO:0000256" key="3">
    <source>
        <dbReference type="ARBA" id="ARBA00022670"/>
    </source>
</evidence>
<keyword evidence="5" id="KW-0325">Glycoprotein</keyword>
<evidence type="ECO:0000256" key="1">
    <source>
        <dbReference type="ARBA" id="ARBA00009431"/>
    </source>
</evidence>
<accession>A0A9N9Q1D9</accession>
<proteinExistence type="inferred from homology"/>
<sequence length="471" mass="51386">MRFQILPVVAALVLPLTAVALPANTAEEVPAHLRAKRSFVVRDGVERTIFEHAASGATIDFVTHSGICETTPGANQYSGYVSVGSNQNMWFWFFEARHNASTAPLAAWFNGGPGCSSMIGLFQENGPCQFYDGASTPSLNPYSFNEYANMIYIDQPIGAGFSYGTETVTSTATAASYVYALLQAFYANFPQYSLRIVILGFSRNLMAGTMDQNKKSGTIEVPLVALGINNAWLDPAINYKYFIDYAYNNTYKPLISTSRFNSLTSYFNNKCLPALKKCTGLTGTDQACIQADNICEQIEETILNAADFDAYDVRQSSQDPYPPETYVNYLSNAAVTKAIGAKSEYAECSDSAGDKFNTAGDDARSLLSTLSEVVQTGISVLIWAGDADWICNWFGNIITAEAVSYSQATAFKAKAVADFKVNGVAKGTFKNVGNLSWLRIFGAGHEVMYYQPEVSLQVFKQIMQKEAISST</sequence>
<dbReference type="PANTHER" id="PTHR11802:SF453">
    <property type="entry name" value="S1, PUTATIVE-RELATED"/>
    <property type="match status" value="1"/>
</dbReference>
<dbReference type="GO" id="GO:0006508">
    <property type="term" value="P:proteolysis"/>
    <property type="evidence" value="ECO:0007669"/>
    <property type="project" value="UniProtKB-KW"/>
</dbReference>
<dbReference type="OrthoDB" id="443318at2759"/>
<dbReference type="InterPro" id="IPR029058">
    <property type="entry name" value="AB_hydrolase_fold"/>
</dbReference>
<dbReference type="Proteomes" id="UP000701801">
    <property type="component" value="Unassembled WGS sequence"/>
</dbReference>
<feature type="chain" id="PRO_5040423265" evidence="6">
    <location>
        <begin position="21"/>
        <end position="471"/>
    </location>
</feature>
<evidence type="ECO:0000256" key="6">
    <source>
        <dbReference type="SAM" id="SignalP"/>
    </source>
</evidence>
<dbReference type="Gene3D" id="3.40.50.1820">
    <property type="entry name" value="alpha/beta hydrolase"/>
    <property type="match status" value="1"/>
</dbReference>
<name>A0A9N9Q1D9_9HELO</name>
<evidence type="ECO:0000256" key="2">
    <source>
        <dbReference type="ARBA" id="ARBA00022645"/>
    </source>
</evidence>
<dbReference type="PANTHER" id="PTHR11802">
    <property type="entry name" value="SERINE PROTEASE FAMILY S10 SERINE CARBOXYPEPTIDASE"/>
    <property type="match status" value="1"/>
</dbReference>
<dbReference type="SUPFAM" id="SSF53474">
    <property type="entry name" value="alpha/beta-Hydrolases"/>
    <property type="match status" value="1"/>
</dbReference>
<feature type="signal peptide" evidence="6">
    <location>
        <begin position="1"/>
        <end position="20"/>
    </location>
</feature>
<dbReference type="PRINTS" id="PR00724">
    <property type="entry name" value="CRBOXYPTASEC"/>
</dbReference>
<keyword evidence="4" id="KW-0378">Hydrolase</keyword>
<dbReference type="EMBL" id="CAJVRM010000159">
    <property type="protein sequence ID" value="CAG8975990.1"/>
    <property type="molecule type" value="Genomic_DNA"/>
</dbReference>
<dbReference type="GO" id="GO:0004185">
    <property type="term" value="F:serine-type carboxypeptidase activity"/>
    <property type="evidence" value="ECO:0007669"/>
    <property type="project" value="InterPro"/>
</dbReference>
<reference evidence="7" key="1">
    <citation type="submission" date="2021-07" db="EMBL/GenBank/DDBJ databases">
        <authorList>
            <person name="Durling M."/>
        </authorList>
    </citation>
    <scope>NUCLEOTIDE SEQUENCE</scope>
</reference>
<dbReference type="GO" id="GO:0000324">
    <property type="term" value="C:fungal-type vacuole"/>
    <property type="evidence" value="ECO:0007669"/>
    <property type="project" value="TreeGrafter"/>
</dbReference>
<dbReference type="Gene3D" id="1.10.287.410">
    <property type="match status" value="1"/>
</dbReference>
<dbReference type="Pfam" id="PF00450">
    <property type="entry name" value="Peptidase_S10"/>
    <property type="match status" value="1"/>
</dbReference>
<keyword evidence="8" id="KW-1185">Reference proteome</keyword>
<organism evidence="7 8">
    <name type="scientific">Hymenoscyphus albidus</name>
    <dbReference type="NCBI Taxonomy" id="595503"/>
    <lineage>
        <taxon>Eukaryota</taxon>
        <taxon>Fungi</taxon>
        <taxon>Dikarya</taxon>
        <taxon>Ascomycota</taxon>
        <taxon>Pezizomycotina</taxon>
        <taxon>Leotiomycetes</taxon>
        <taxon>Helotiales</taxon>
        <taxon>Helotiaceae</taxon>
        <taxon>Hymenoscyphus</taxon>
    </lineage>
</organism>
<gene>
    <name evidence="7" type="ORF">HYALB_00011545</name>
</gene>
<evidence type="ECO:0000256" key="4">
    <source>
        <dbReference type="ARBA" id="ARBA00022801"/>
    </source>
</evidence>
<keyword evidence="2" id="KW-0121">Carboxypeptidase</keyword>
<comment type="caution">
    <text evidence="7">The sequence shown here is derived from an EMBL/GenBank/DDBJ whole genome shotgun (WGS) entry which is preliminary data.</text>
</comment>
<evidence type="ECO:0000313" key="7">
    <source>
        <dbReference type="EMBL" id="CAG8975990.1"/>
    </source>
</evidence>
<protein>
    <submittedName>
        <fullName evidence="7">Uncharacterized protein</fullName>
    </submittedName>
</protein>
<evidence type="ECO:0000313" key="8">
    <source>
        <dbReference type="Proteomes" id="UP000701801"/>
    </source>
</evidence>
<keyword evidence="6" id="KW-0732">Signal</keyword>
<comment type="similarity">
    <text evidence="1">Belongs to the peptidase S10 family.</text>
</comment>